<dbReference type="STRING" id="1122619.GCA_000373745_02071"/>
<evidence type="ECO:0000313" key="7">
    <source>
        <dbReference type="EMBL" id="QPT40762.1"/>
    </source>
</evidence>
<keyword evidence="4" id="KW-0547">Nucleotide-binding</keyword>
<reference evidence="7 10" key="2">
    <citation type="submission" date="2020-12" db="EMBL/GenBank/DDBJ databases">
        <title>FDA dAtabase for Regulatory Grade micrObial Sequences (FDA-ARGOS): Supporting development and validation of Infectious Disease Dx tests.</title>
        <authorList>
            <person name="Sproer C."/>
            <person name="Gronow S."/>
            <person name="Severitt S."/>
            <person name="Schroder I."/>
            <person name="Tallon L."/>
            <person name="Sadzewicz L."/>
            <person name="Zhao X."/>
            <person name="Boylan J."/>
            <person name="Ott S."/>
            <person name="Bowen H."/>
            <person name="Vavikolanu K."/>
            <person name="Mehta A."/>
            <person name="Aluvathingal J."/>
            <person name="Nadendla S."/>
            <person name="Lowell S."/>
            <person name="Myers T."/>
            <person name="Yan Y."/>
            <person name="Sichtig H."/>
        </authorList>
    </citation>
    <scope>NUCLEOTIDE SEQUENCE [LARGE SCALE GENOMIC DNA]</scope>
    <source>
        <strain evidence="7 10">FDAARGOS_872</strain>
    </source>
</reference>
<dbReference type="CDD" id="cd03225">
    <property type="entry name" value="ABC_cobalt_CbiO_domain1"/>
    <property type="match status" value="1"/>
</dbReference>
<protein>
    <submittedName>
        <fullName evidence="7 8">ABC transporter ATP-binding protein</fullName>
        <ecNumber evidence="8">3.6.3.-</ecNumber>
    </submittedName>
</protein>
<proteinExistence type="inferred from homology"/>
<dbReference type="SUPFAM" id="SSF52540">
    <property type="entry name" value="P-loop containing nucleoside triphosphate hydrolases"/>
    <property type="match status" value="1"/>
</dbReference>
<dbReference type="PANTHER" id="PTHR43553">
    <property type="entry name" value="HEAVY METAL TRANSPORTER"/>
    <property type="match status" value="1"/>
</dbReference>
<dbReference type="PROSITE" id="PS00211">
    <property type="entry name" value="ABC_TRANSPORTER_1"/>
    <property type="match status" value="1"/>
</dbReference>
<dbReference type="Pfam" id="PF00005">
    <property type="entry name" value="ABC_tran"/>
    <property type="match status" value="1"/>
</dbReference>
<evidence type="ECO:0000256" key="5">
    <source>
        <dbReference type="ARBA" id="ARBA00022840"/>
    </source>
</evidence>
<evidence type="ECO:0000313" key="10">
    <source>
        <dbReference type="Proteomes" id="UP000594903"/>
    </source>
</evidence>
<evidence type="ECO:0000259" key="6">
    <source>
        <dbReference type="PROSITE" id="PS50893"/>
    </source>
</evidence>
<keyword evidence="5 8" id="KW-0067">ATP-binding</keyword>
<dbReference type="EC" id="3.6.3.-" evidence="8"/>
<feature type="domain" description="ABC transporter" evidence="6">
    <location>
        <begin position="5"/>
        <end position="203"/>
    </location>
</feature>
<keyword evidence="8" id="KW-0378">Hydrolase</keyword>
<dbReference type="Proteomes" id="UP000254603">
    <property type="component" value="Unassembled WGS sequence"/>
</dbReference>
<dbReference type="EMBL" id="CP065725">
    <property type="protein sequence ID" value="QPT40762.1"/>
    <property type="molecule type" value="Genomic_DNA"/>
</dbReference>
<evidence type="ECO:0000256" key="1">
    <source>
        <dbReference type="ARBA" id="ARBA00005417"/>
    </source>
</evidence>
<dbReference type="InterPro" id="IPR003439">
    <property type="entry name" value="ABC_transporter-like_ATP-bd"/>
</dbReference>
<name>A0A378XFD3_9BURK</name>
<evidence type="ECO:0000256" key="4">
    <source>
        <dbReference type="ARBA" id="ARBA00022741"/>
    </source>
</evidence>
<dbReference type="InterPro" id="IPR027417">
    <property type="entry name" value="P-loop_NTPase"/>
</dbReference>
<dbReference type="PANTHER" id="PTHR43553:SF24">
    <property type="entry name" value="ENERGY-COUPLING FACTOR TRANSPORTER ATP-BINDING PROTEIN ECFA1"/>
    <property type="match status" value="1"/>
</dbReference>
<dbReference type="Proteomes" id="UP000594903">
    <property type="component" value="Chromosome"/>
</dbReference>
<organism evidence="8 9">
    <name type="scientific">Oligella ureolytica</name>
    <dbReference type="NCBI Taxonomy" id="90244"/>
    <lineage>
        <taxon>Bacteria</taxon>
        <taxon>Pseudomonadati</taxon>
        <taxon>Pseudomonadota</taxon>
        <taxon>Betaproteobacteria</taxon>
        <taxon>Burkholderiales</taxon>
        <taxon>Alcaligenaceae</taxon>
        <taxon>Oligella</taxon>
    </lineage>
</organism>
<dbReference type="AlphaFoldDB" id="A0A378XFD3"/>
<keyword evidence="3" id="KW-0472">Membrane</keyword>
<gene>
    <name evidence="7" type="ORF">I6G29_04080</name>
    <name evidence="8" type="ORF">NCTC11997_00867</name>
</gene>
<sequence>MDALIEVKELNVSIKERKLLNNVAFRIYPSQRVYIVGENGSGKSTLLEILAGFNDEKSGDITRKKGLKIGYLIQDSSEWFLAPTVIEDTAFSLLAEKIDPKIAAQKALKTLEMLNISHLKDRSIDNLSGGEKRLVTIAGVFVREPDIFILDEPFHELDRTKIALVKSLLVEFNKPYIIVTHHESDIEGDAMVYELCEQKLTLR</sequence>
<dbReference type="GO" id="GO:0016887">
    <property type="term" value="F:ATP hydrolysis activity"/>
    <property type="evidence" value="ECO:0007669"/>
    <property type="project" value="InterPro"/>
</dbReference>
<dbReference type="RefSeq" id="WP_018575255.1">
    <property type="nucleotide sequence ID" value="NZ_CP065725.1"/>
</dbReference>
<reference evidence="8 9" key="1">
    <citation type="submission" date="2018-06" db="EMBL/GenBank/DDBJ databases">
        <authorList>
            <consortium name="Pathogen Informatics"/>
            <person name="Doyle S."/>
        </authorList>
    </citation>
    <scope>NUCLEOTIDE SEQUENCE [LARGE SCALE GENOMIC DNA]</scope>
    <source>
        <strain evidence="8 9">NCTC11997</strain>
    </source>
</reference>
<dbReference type="OrthoDB" id="9800654at2"/>
<evidence type="ECO:0000313" key="8">
    <source>
        <dbReference type="EMBL" id="SUA52663.1"/>
    </source>
</evidence>
<dbReference type="GO" id="GO:0005524">
    <property type="term" value="F:ATP binding"/>
    <property type="evidence" value="ECO:0007669"/>
    <property type="project" value="UniProtKB-KW"/>
</dbReference>
<dbReference type="InterPro" id="IPR003593">
    <property type="entry name" value="AAA+_ATPase"/>
</dbReference>
<dbReference type="InterPro" id="IPR015856">
    <property type="entry name" value="ABC_transpr_CbiO/EcfA_su"/>
</dbReference>
<evidence type="ECO:0000313" key="9">
    <source>
        <dbReference type="Proteomes" id="UP000254603"/>
    </source>
</evidence>
<dbReference type="PROSITE" id="PS50893">
    <property type="entry name" value="ABC_TRANSPORTER_2"/>
    <property type="match status" value="1"/>
</dbReference>
<dbReference type="EMBL" id="UGSB01000001">
    <property type="protein sequence ID" value="SUA52663.1"/>
    <property type="molecule type" value="Genomic_DNA"/>
</dbReference>
<keyword evidence="2" id="KW-0813">Transport</keyword>
<comment type="similarity">
    <text evidence="1">Belongs to the ABC transporter superfamily.</text>
</comment>
<evidence type="ECO:0000256" key="3">
    <source>
        <dbReference type="ARBA" id="ARBA00022475"/>
    </source>
</evidence>
<dbReference type="Gene3D" id="3.40.50.300">
    <property type="entry name" value="P-loop containing nucleotide triphosphate hydrolases"/>
    <property type="match status" value="1"/>
</dbReference>
<dbReference type="InterPro" id="IPR050095">
    <property type="entry name" value="ECF_ABC_transporter_ATP-bd"/>
</dbReference>
<dbReference type="SMART" id="SM00382">
    <property type="entry name" value="AAA"/>
    <property type="match status" value="1"/>
</dbReference>
<dbReference type="InterPro" id="IPR017871">
    <property type="entry name" value="ABC_transporter-like_CS"/>
</dbReference>
<keyword evidence="3" id="KW-1003">Cell membrane</keyword>
<dbReference type="GO" id="GO:0043190">
    <property type="term" value="C:ATP-binding cassette (ABC) transporter complex"/>
    <property type="evidence" value="ECO:0007669"/>
    <property type="project" value="TreeGrafter"/>
</dbReference>
<accession>A0A378XFD3</accession>
<dbReference type="GO" id="GO:0042626">
    <property type="term" value="F:ATPase-coupled transmembrane transporter activity"/>
    <property type="evidence" value="ECO:0007669"/>
    <property type="project" value="TreeGrafter"/>
</dbReference>
<keyword evidence="10" id="KW-1185">Reference proteome</keyword>
<evidence type="ECO:0000256" key="2">
    <source>
        <dbReference type="ARBA" id="ARBA00022448"/>
    </source>
</evidence>